<name>A0ACB9NG72_BAUVA</name>
<accession>A0ACB9NG72</accession>
<evidence type="ECO:0000313" key="1">
    <source>
        <dbReference type="EMBL" id="KAI4335167.1"/>
    </source>
</evidence>
<proteinExistence type="predicted"/>
<evidence type="ECO:0000313" key="2">
    <source>
        <dbReference type="Proteomes" id="UP000828941"/>
    </source>
</evidence>
<sequence>MEGISKALGKFSGGNKSTSSSSESLTMNGSAGAGEAMAASSSLSPPDSSLVLATRTPRQMVPLRTCLKLCAFCFIAGVFFGFTLKRRVKSWASKLLKRLKDN</sequence>
<organism evidence="1 2">
    <name type="scientific">Bauhinia variegata</name>
    <name type="common">Purple orchid tree</name>
    <name type="synonym">Phanera variegata</name>
    <dbReference type="NCBI Taxonomy" id="167791"/>
    <lineage>
        <taxon>Eukaryota</taxon>
        <taxon>Viridiplantae</taxon>
        <taxon>Streptophyta</taxon>
        <taxon>Embryophyta</taxon>
        <taxon>Tracheophyta</taxon>
        <taxon>Spermatophyta</taxon>
        <taxon>Magnoliopsida</taxon>
        <taxon>eudicotyledons</taxon>
        <taxon>Gunneridae</taxon>
        <taxon>Pentapetalae</taxon>
        <taxon>rosids</taxon>
        <taxon>fabids</taxon>
        <taxon>Fabales</taxon>
        <taxon>Fabaceae</taxon>
        <taxon>Cercidoideae</taxon>
        <taxon>Cercideae</taxon>
        <taxon>Bauhiniinae</taxon>
        <taxon>Bauhinia</taxon>
    </lineage>
</organism>
<dbReference type="EMBL" id="CM039431">
    <property type="protein sequence ID" value="KAI4335167.1"/>
    <property type="molecule type" value="Genomic_DNA"/>
</dbReference>
<dbReference type="Proteomes" id="UP000828941">
    <property type="component" value="Chromosome 6"/>
</dbReference>
<keyword evidence="2" id="KW-1185">Reference proteome</keyword>
<gene>
    <name evidence="1" type="ORF">L6164_013837</name>
</gene>
<protein>
    <submittedName>
        <fullName evidence="1">Uncharacterized protein</fullName>
    </submittedName>
</protein>
<reference evidence="1 2" key="1">
    <citation type="journal article" date="2022" name="DNA Res.">
        <title>Chromosomal-level genome assembly of the orchid tree Bauhinia variegata (Leguminosae; Cercidoideae) supports the allotetraploid origin hypothesis of Bauhinia.</title>
        <authorList>
            <person name="Zhong Y."/>
            <person name="Chen Y."/>
            <person name="Zheng D."/>
            <person name="Pang J."/>
            <person name="Liu Y."/>
            <person name="Luo S."/>
            <person name="Meng S."/>
            <person name="Qian L."/>
            <person name="Wei D."/>
            <person name="Dai S."/>
            <person name="Zhou R."/>
        </authorList>
    </citation>
    <scope>NUCLEOTIDE SEQUENCE [LARGE SCALE GENOMIC DNA]</scope>
    <source>
        <strain evidence="1">BV-YZ2020</strain>
    </source>
</reference>
<comment type="caution">
    <text evidence="1">The sequence shown here is derived from an EMBL/GenBank/DDBJ whole genome shotgun (WGS) entry which is preliminary data.</text>
</comment>